<gene>
    <name evidence="1" type="ORF">BT67DRAFT_23304</name>
</gene>
<dbReference type="Proteomes" id="UP001304895">
    <property type="component" value="Unassembled WGS sequence"/>
</dbReference>
<reference evidence="1" key="1">
    <citation type="journal article" date="2023" name="Mol. Phylogenet. Evol.">
        <title>Genome-scale phylogeny and comparative genomics of the fungal order Sordariales.</title>
        <authorList>
            <person name="Hensen N."/>
            <person name="Bonometti L."/>
            <person name="Westerberg I."/>
            <person name="Brannstrom I.O."/>
            <person name="Guillou S."/>
            <person name="Cros-Aarteil S."/>
            <person name="Calhoun S."/>
            <person name="Haridas S."/>
            <person name="Kuo A."/>
            <person name="Mondo S."/>
            <person name="Pangilinan J."/>
            <person name="Riley R."/>
            <person name="LaButti K."/>
            <person name="Andreopoulos B."/>
            <person name="Lipzen A."/>
            <person name="Chen C."/>
            <person name="Yan M."/>
            <person name="Daum C."/>
            <person name="Ng V."/>
            <person name="Clum A."/>
            <person name="Steindorff A."/>
            <person name="Ohm R.A."/>
            <person name="Martin F."/>
            <person name="Silar P."/>
            <person name="Natvig D.O."/>
            <person name="Lalanne C."/>
            <person name="Gautier V."/>
            <person name="Ament-Velasquez S.L."/>
            <person name="Kruys A."/>
            <person name="Hutchinson M.I."/>
            <person name="Powell A.J."/>
            <person name="Barry K."/>
            <person name="Miller A.N."/>
            <person name="Grigoriev I.V."/>
            <person name="Debuchy R."/>
            <person name="Gladieux P."/>
            <person name="Hiltunen Thoren M."/>
            <person name="Johannesson H."/>
        </authorList>
    </citation>
    <scope>NUCLEOTIDE SEQUENCE</scope>
    <source>
        <strain evidence="1">CBS 123565</strain>
    </source>
</reference>
<dbReference type="EMBL" id="MU853401">
    <property type="protein sequence ID" value="KAK4138815.1"/>
    <property type="molecule type" value="Genomic_DNA"/>
</dbReference>
<sequence>MNGRISKKFFFFTTIRCVSSTTRRWDGGLMGRGFGASEQTPGSRIPHGMAKRKKDMFCETDACFWCTGFPLQVF</sequence>
<organism evidence="1 2">
    <name type="scientific">Trichocladium antarcticum</name>
    <dbReference type="NCBI Taxonomy" id="1450529"/>
    <lineage>
        <taxon>Eukaryota</taxon>
        <taxon>Fungi</taxon>
        <taxon>Dikarya</taxon>
        <taxon>Ascomycota</taxon>
        <taxon>Pezizomycotina</taxon>
        <taxon>Sordariomycetes</taxon>
        <taxon>Sordariomycetidae</taxon>
        <taxon>Sordariales</taxon>
        <taxon>Chaetomiaceae</taxon>
        <taxon>Trichocladium</taxon>
    </lineage>
</organism>
<keyword evidence="2" id="KW-1185">Reference proteome</keyword>
<reference evidence="1" key="2">
    <citation type="submission" date="2023-05" db="EMBL/GenBank/DDBJ databases">
        <authorList>
            <consortium name="Lawrence Berkeley National Laboratory"/>
            <person name="Steindorff A."/>
            <person name="Hensen N."/>
            <person name="Bonometti L."/>
            <person name="Westerberg I."/>
            <person name="Brannstrom I.O."/>
            <person name="Guillou S."/>
            <person name="Cros-Aarteil S."/>
            <person name="Calhoun S."/>
            <person name="Haridas S."/>
            <person name="Kuo A."/>
            <person name="Mondo S."/>
            <person name="Pangilinan J."/>
            <person name="Riley R."/>
            <person name="Labutti K."/>
            <person name="Andreopoulos B."/>
            <person name="Lipzen A."/>
            <person name="Chen C."/>
            <person name="Yanf M."/>
            <person name="Daum C."/>
            <person name="Ng V."/>
            <person name="Clum A."/>
            <person name="Ohm R."/>
            <person name="Martin F."/>
            <person name="Silar P."/>
            <person name="Natvig D."/>
            <person name="Lalanne C."/>
            <person name="Gautier V."/>
            <person name="Ament-Velasquez S.L."/>
            <person name="Kruys A."/>
            <person name="Hutchinson M.I."/>
            <person name="Powell A.J."/>
            <person name="Barry K."/>
            <person name="Miller A.N."/>
            <person name="Grigoriev I.V."/>
            <person name="Debuchy R."/>
            <person name="Gladieux P."/>
            <person name="Thoren M.H."/>
            <person name="Johannesson H."/>
        </authorList>
    </citation>
    <scope>NUCLEOTIDE SEQUENCE</scope>
    <source>
        <strain evidence="1">CBS 123565</strain>
    </source>
</reference>
<name>A0AAN6ZGZ9_9PEZI</name>
<dbReference type="AlphaFoldDB" id="A0AAN6ZGZ9"/>
<evidence type="ECO:0000313" key="2">
    <source>
        <dbReference type="Proteomes" id="UP001304895"/>
    </source>
</evidence>
<protein>
    <submittedName>
        <fullName evidence="1">Uncharacterized protein</fullName>
    </submittedName>
</protein>
<accession>A0AAN6ZGZ9</accession>
<proteinExistence type="predicted"/>
<evidence type="ECO:0000313" key="1">
    <source>
        <dbReference type="EMBL" id="KAK4138815.1"/>
    </source>
</evidence>
<comment type="caution">
    <text evidence="1">The sequence shown here is derived from an EMBL/GenBank/DDBJ whole genome shotgun (WGS) entry which is preliminary data.</text>
</comment>